<organism evidence="1 2">
    <name type="scientific">Mucilaginibacter aquariorum</name>
    <dbReference type="NCBI Taxonomy" id="2967225"/>
    <lineage>
        <taxon>Bacteria</taxon>
        <taxon>Pseudomonadati</taxon>
        <taxon>Bacteroidota</taxon>
        <taxon>Sphingobacteriia</taxon>
        <taxon>Sphingobacteriales</taxon>
        <taxon>Sphingobacteriaceae</taxon>
        <taxon>Mucilaginibacter</taxon>
    </lineage>
</organism>
<comment type="caution">
    <text evidence="1">The sequence shown here is derived from an EMBL/GenBank/DDBJ whole genome shotgun (WGS) entry which is preliminary data.</text>
</comment>
<dbReference type="Proteomes" id="UP001204376">
    <property type="component" value="Unassembled WGS sequence"/>
</dbReference>
<dbReference type="RefSeq" id="WP_256537816.1">
    <property type="nucleotide sequence ID" value="NZ_JANHOH010000001.1"/>
</dbReference>
<sequence>MNVDFLGSTCNEPVRTNKLFGLCDNQDSTKAYSNLDAPTTWIADVINEEEIEVVFTPIDWCIIVFQANSKKKESTCDGMLTTKNSLFLVELKDQMANWQTEAFNQLENTMKLILANHDLSQFTYKKGFACNKKSKRFNFIENELNLKFFRAYGFRIDSNRKIVIK</sequence>
<dbReference type="EMBL" id="JANHOH010000001">
    <property type="protein sequence ID" value="MCQ6957615.1"/>
    <property type="molecule type" value="Genomic_DNA"/>
</dbReference>
<proteinExistence type="predicted"/>
<protein>
    <submittedName>
        <fullName evidence="1">Uncharacterized protein</fullName>
    </submittedName>
</protein>
<reference evidence="1 2" key="1">
    <citation type="submission" date="2022-07" db="EMBL/GenBank/DDBJ databases">
        <title>Mucilaginibacter sp. JC4.</title>
        <authorList>
            <person name="Le V."/>
            <person name="Ko S.-R."/>
            <person name="Ahn C.-Y."/>
            <person name="Oh H.-M."/>
        </authorList>
    </citation>
    <scope>NUCLEOTIDE SEQUENCE [LARGE SCALE GENOMIC DNA]</scope>
    <source>
        <strain evidence="1 2">JC4</strain>
    </source>
</reference>
<evidence type="ECO:0000313" key="1">
    <source>
        <dbReference type="EMBL" id="MCQ6957615.1"/>
    </source>
</evidence>
<keyword evidence="2" id="KW-1185">Reference proteome</keyword>
<name>A0ABT1SZ40_9SPHI</name>
<gene>
    <name evidence="1" type="ORF">NPE20_06595</name>
</gene>
<accession>A0ABT1SZ40</accession>
<evidence type="ECO:0000313" key="2">
    <source>
        <dbReference type="Proteomes" id="UP001204376"/>
    </source>
</evidence>